<evidence type="ECO:0000256" key="10">
    <source>
        <dbReference type="ARBA" id="ARBA00023011"/>
    </source>
</evidence>
<keyword evidence="9 15" id="KW-1133">Transmembrane helix</keyword>
<evidence type="ECO:0000256" key="8">
    <source>
        <dbReference type="ARBA" id="ARBA00022955"/>
    </source>
</evidence>
<gene>
    <name evidence="16" type="primary">ERG9</name>
    <name evidence="16" type="ORF">H4R18_002054</name>
</gene>
<protein>
    <recommendedName>
        <fullName evidence="4 15">Squalene synthase</fullName>
        <shortName evidence="15">SQS</shortName>
        <shortName evidence="15">SS</shortName>
        <ecNumber evidence="4 15">2.5.1.21</ecNumber>
    </recommendedName>
</protein>
<dbReference type="Proteomes" id="UP001140217">
    <property type="component" value="Unassembled WGS sequence"/>
</dbReference>
<organism evidence="16 17">
    <name type="scientific">Coemansia javaensis</name>
    <dbReference type="NCBI Taxonomy" id="2761396"/>
    <lineage>
        <taxon>Eukaryota</taxon>
        <taxon>Fungi</taxon>
        <taxon>Fungi incertae sedis</taxon>
        <taxon>Zoopagomycota</taxon>
        <taxon>Kickxellomycotina</taxon>
        <taxon>Kickxellomycetes</taxon>
        <taxon>Kickxellales</taxon>
        <taxon>Kickxellaceae</taxon>
        <taxon>Coemansia</taxon>
    </lineage>
</organism>
<dbReference type="EC" id="2.5.1.21" evidence="4 15"/>
<dbReference type="PROSITE" id="PS01044">
    <property type="entry name" value="SQUALEN_PHYTOEN_SYN_1"/>
    <property type="match status" value="1"/>
</dbReference>
<keyword evidence="13" id="KW-1207">Sterol metabolism</keyword>
<keyword evidence="17" id="KW-1185">Reference proteome</keyword>
<evidence type="ECO:0000256" key="6">
    <source>
        <dbReference type="ARBA" id="ARBA00022679"/>
    </source>
</evidence>
<dbReference type="Gene3D" id="1.10.600.10">
    <property type="entry name" value="Farnesyl Diphosphate Synthase"/>
    <property type="match status" value="1"/>
</dbReference>
<dbReference type="PROSITE" id="PS01045">
    <property type="entry name" value="SQUALEN_PHYTOEN_SYN_2"/>
    <property type="match status" value="1"/>
</dbReference>
<dbReference type="EMBL" id="JANBUL010000061">
    <property type="protein sequence ID" value="KAJ2782843.1"/>
    <property type="molecule type" value="Genomic_DNA"/>
</dbReference>
<dbReference type="GO" id="GO:0045338">
    <property type="term" value="P:farnesyl diphosphate metabolic process"/>
    <property type="evidence" value="ECO:0007669"/>
    <property type="project" value="InterPro"/>
</dbReference>
<keyword evidence="7 15" id="KW-0812">Transmembrane</keyword>
<dbReference type="InterPro" id="IPR002060">
    <property type="entry name" value="Squ/phyt_synthse"/>
</dbReference>
<dbReference type="SFLD" id="SFLDG01018">
    <property type="entry name" value="Squalene/Phytoene_Synthase_Lik"/>
    <property type="match status" value="1"/>
</dbReference>
<dbReference type="AlphaFoldDB" id="A0A9W8HFL0"/>
<evidence type="ECO:0000256" key="14">
    <source>
        <dbReference type="ARBA" id="ARBA00023221"/>
    </source>
</evidence>
<evidence type="ECO:0000256" key="12">
    <source>
        <dbReference type="ARBA" id="ARBA00023136"/>
    </source>
</evidence>
<comment type="function">
    <text evidence="15">Catalyzes the condensation of 2 farnesyl pyrophosphate (FPP) moieties to form squalene.</text>
</comment>
<keyword evidence="10" id="KW-0756">Sterol biosynthesis</keyword>
<dbReference type="InterPro" id="IPR006449">
    <property type="entry name" value="Squal_synth-like"/>
</dbReference>
<keyword evidence="8" id="KW-0752">Steroid biosynthesis</keyword>
<dbReference type="GO" id="GO:0051996">
    <property type="term" value="F:squalene synthase [NAD(P)H] activity"/>
    <property type="evidence" value="ECO:0007669"/>
    <property type="project" value="UniProtKB-UniRule"/>
</dbReference>
<keyword evidence="6 15" id="KW-0808">Transferase</keyword>
<comment type="subcellular location">
    <subcellularLocation>
        <location evidence="2">Membrane</location>
    </subcellularLocation>
</comment>
<comment type="similarity">
    <text evidence="3 15">Belongs to the phytoene/squalene synthase family.</text>
</comment>
<feature type="transmembrane region" description="Helical" evidence="15">
    <location>
        <begin position="387"/>
        <end position="405"/>
    </location>
</feature>
<comment type="cofactor">
    <cofactor evidence="1 15">
        <name>Mg(2+)</name>
        <dbReference type="ChEBI" id="CHEBI:18420"/>
    </cofactor>
</comment>
<name>A0A9W8HFL0_9FUNG</name>
<proteinExistence type="inferred from homology"/>
<dbReference type="GO" id="GO:0055056">
    <property type="term" value="F:D-glucose transmembrane transporter activity"/>
    <property type="evidence" value="ECO:0007669"/>
    <property type="project" value="UniProtKB-UniRule"/>
</dbReference>
<dbReference type="GO" id="GO:0006696">
    <property type="term" value="P:ergosterol biosynthetic process"/>
    <property type="evidence" value="ECO:0007669"/>
    <property type="project" value="TreeGrafter"/>
</dbReference>
<dbReference type="PANTHER" id="PTHR11626:SF2">
    <property type="entry name" value="SQUALENE SYNTHASE"/>
    <property type="match status" value="1"/>
</dbReference>
<dbReference type="CDD" id="cd00683">
    <property type="entry name" value="Trans_IPPS_HH"/>
    <property type="match status" value="1"/>
</dbReference>
<sequence length="415" mass="47262">MAFIDWILHPTELWASFWYVMRHAPPGEKTDRLQVSGDMKRCYDFLEMTSRSFAAVIQELNPRLRDAVCLFYLILRGLDTVEDDMTIPGARKRQVLETFHEVIYQAGWTFKESGPDEKDALLLVEFDVVVGEFLKLPDEYQAVIADITRRMGAGMAKYTRARVESLEDYHEYCHYVAGLVGHGLSRLFAVSGLEDKAVGERLELANSMGLFLQKTNITRDINEDVLDGRCFWPRAIWGRYAESEEQLISKAGRQRGVEALNEMCVNALQHIPDVLEYLEQIKEPSLFRFCAIPQTMAVATIVLCYDNPRVLEDNVKIRKGEALKLISQSTSIERVKVVFYRYIEQLERKNHPDNPTYAAVAKIIDRTKKDIASTLKGGAPTDFTKEYLVLGLFAATVAFFFYSYYSAAAAAEPAQ</sequence>
<dbReference type="InterPro" id="IPR044844">
    <property type="entry name" value="Trans_IPPS_euk-type"/>
</dbReference>
<evidence type="ECO:0000313" key="17">
    <source>
        <dbReference type="Proteomes" id="UP001140217"/>
    </source>
</evidence>
<evidence type="ECO:0000256" key="7">
    <source>
        <dbReference type="ARBA" id="ARBA00022692"/>
    </source>
</evidence>
<dbReference type="PANTHER" id="PTHR11626">
    <property type="entry name" value="FARNESYL-DIPHOSPHATE FARNESYLTRANSFERASE"/>
    <property type="match status" value="1"/>
</dbReference>
<comment type="catalytic activity">
    <reaction evidence="15">
        <text>2 (2E,6E)-farnesyl diphosphate + NADH + H(+) = squalene + 2 diphosphate + NAD(+)</text>
        <dbReference type="Rhea" id="RHEA:32299"/>
        <dbReference type="ChEBI" id="CHEBI:15378"/>
        <dbReference type="ChEBI" id="CHEBI:15440"/>
        <dbReference type="ChEBI" id="CHEBI:33019"/>
        <dbReference type="ChEBI" id="CHEBI:57540"/>
        <dbReference type="ChEBI" id="CHEBI:57945"/>
        <dbReference type="ChEBI" id="CHEBI:175763"/>
        <dbReference type="EC" id="2.5.1.21"/>
    </reaction>
</comment>
<evidence type="ECO:0000256" key="15">
    <source>
        <dbReference type="RuleBase" id="RU368088"/>
    </source>
</evidence>
<evidence type="ECO:0000256" key="13">
    <source>
        <dbReference type="ARBA" id="ARBA00023166"/>
    </source>
</evidence>
<reference evidence="16" key="1">
    <citation type="submission" date="2022-07" db="EMBL/GenBank/DDBJ databases">
        <title>Phylogenomic reconstructions and comparative analyses of Kickxellomycotina fungi.</title>
        <authorList>
            <person name="Reynolds N.K."/>
            <person name="Stajich J.E."/>
            <person name="Barry K."/>
            <person name="Grigoriev I.V."/>
            <person name="Crous P."/>
            <person name="Smith M.E."/>
        </authorList>
    </citation>
    <scope>NUCLEOTIDE SEQUENCE</scope>
    <source>
        <strain evidence="16">NBRC 105414</strain>
    </source>
</reference>
<keyword evidence="14" id="KW-0753">Steroid metabolism</keyword>
<evidence type="ECO:0000256" key="11">
    <source>
        <dbReference type="ARBA" id="ARBA00023098"/>
    </source>
</evidence>
<evidence type="ECO:0000256" key="1">
    <source>
        <dbReference type="ARBA" id="ARBA00001946"/>
    </source>
</evidence>
<evidence type="ECO:0000256" key="2">
    <source>
        <dbReference type="ARBA" id="ARBA00004370"/>
    </source>
</evidence>
<dbReference type="Pfam" id="PF00494">
    <property type="entry name" value="SQS_PSY"/>
    <property type="match status" value="1"/>
</dbReference>
<keyword evidence="12 15" id="KW-0472">Membrane</keyword>
<dbReference type="SFLD" id="SFLDS00005">
    <property type="entry name" value="Isoprenoid_Synthase_Type_I"/>
    <property type="match status" value="1"/>
</dbReference>
<accession>A0A9W8HFL0</accession>
<dbReference type="SUPFAM" id="SSF48576">
    <property type="entry name" value="Terpenoid synthases"/>
    <property type="match status" value="1"/>
</dbReference>
<dbReference type="InterPro" id="IPR019845">
    <property type="entry name" value="Squalene/phytoene_synthase_CS"/>
</dbReference>
<evidence type="ECO:0000256" key="9">
    <source>
        <dbReference type="ARBA" id="ARBA00022989"/>
    </source>
</evidence>
<dbReference type="FunFam" id="1.10.600.10:FF:000003">
    <property type="entry name" value="Farnesyl-diphosphate farnesyltransferase 1"/>
    <property type="match status" value="1"/>
</dbReference>
<evidence type="ECO:0000313" key="16">
    <source>
        <dbReference type="EMBL" id="KAJ2782843.1"/>
    </source>
</evidence>
<dbReference type="GO" id="GO:0005789">
    <property type="term" value="C:endoplasmic reticulum membrane"/>
    <property type="evidence" value="ECO:0007669"/>
    <property type="project" value="TreeGrafter"/>
</dbReference>
<evidence type="ECO:0000256" key="4">
    <source>
        <dbReference type="ARBA" id="ARBA00012373"/>
    </source>
</evidence>
<comment type="catalytic activity">
    <reaction evidence="15">
        <text>2 (2E,6E)-farnesyl diphosphate + NADPH + H(+) = squalene + 2 diphosphate + NADP(+)</text>
        <dbReference type="Rhea" id="RHEA:32295"/>
        <dbReference type="ChEBI" id="CHEBI:15378"/>
        <dbReference type="ChEBI" id="CHEBI:15440"/>
        <dbReference type="ChEBI" id="CHEBI:33019"/>
        <dbReference type="ChEBI" id="CHEBI:57783"/>
        <dbReference type="ChEBI" id="CHEBI:58349"/>
        <dbReference type="ChEBI" id="CHEBI:175763"/>
        <dbReference type="EC" id="2.5.1.21"/>
    </reaction>
</comment>
<evidence type="ECO:0000256" key="3">
    <source>
        <dbReference type="ARBA" id="ARBA00006251"/>
    </source>
</evidence>
<keyword evidence="11" id="KW-0443">Lipid metabolism</keyword>
<dbReference type="NCBIfam" id="TIGR01559">
    <property type="entry name" value="squal_synth"/>
    <property type="match status" value="1"/>
</dbReference>
<dbReference type="OrthoDB" id="431150at2759"/>
<evidence type="ECO:0000256" key="5">
    <source>
        <dbReference type="ARBA" id="ARBA00022516"/>
    </source>
</evidence>
<keyword evidence="5" id="KW-0444">Lipid biosynthesis</keyword>
<dbReference type="InterPro" id="IPR008949">
    <property type="entry name" value="Isoprenoid_synthase_dom_sf"/>
</dbReference>
<dbReference type="InterPro" id="IPR033904">
    <property type="entry name" value="Trans_IPPS_HH"/>
</dbReference>
<comment type="caution">
    <text evidence="16">The sequence shown here is derived from an EMBL/GenBank/DDBJ whole genome shotgun (WGS) entry which is preliminary data.</text>
</comment>
<comment type="pathway">
    <text evidence="15">Terpene metabolism; lanosterol biosynthesis; lanosterol from farnesyl diphosphate: step 1/3.</text>
</comment>